<evidence type="ECO:0000256" key="1">
    <source>
        <dbReference type="ARBA" id="ARBA00004167"/>
    </source>
</evidence>
<accession>A0A917JPK6</accession>
<dbReference type="NCBIfam" id="TIGR01352">
    <property type="entry name" value="tonB_Cterm"/>
    <property type="match status" value="1"/>
</dbReference>
<comment type="caution">
    <text evidence="7">The sequence shown here is derived from an EMBL/GenBank/DDBJ whole genome shotgun (WGS) entry which is preliminary data.</text>
</comment>
<keyword evidence="2 6" id="KW-0812">Transmembrane</keyword>
<name>A0A917JPK6_9GAMM</name>
<comment type="subcellular location">
    <subcellularLocation>
        <location evidence="1">Membrane</location>
        <topology evidence="1">Single-pass membrane protein</topology>
    </subcellularLocation>
</comment>
<sequence length="304" mass="34366">MIEQRSYRVAFACAIAIHLVVVILLLSNPSSERPTLMLSAKNESALAPKEPSLEEKAIKAASVDSQEVQETINKLKEERRQQKLSEERKQLALKKEAQEAKRQRLEEQKRVERLKEEAVKLAKEQQRKLAEEQNRLKQLAKQKEAEEKRLAEIKEKEVQLKKQQEAEAAKLAELKKKQVAQAKAEEERKRQLAAEQAAREAEKNARIAGEVDKYKALIINAISRQWILPDNVDSSLSSQFRIRLAPTGAVLEVSLIRSSGDPILDRSAQSAIYKASPLPVPSDPDAFNVFRDISLTVRPENARG</sequence>
<keyword evidence="8" id="KW-1185">Reference proteome</keyword>
<evidence type="ECO:0000256" key="2">
    <source>
        <dbReference type="ARBA" id="ARBA00022692"/>
    </source>
</evidence>
<dbReference type="GO" id="GO:0043213">
    <property type="term" value="P:bacteriocin transport"/>
    <property type="evidence" value="ECO:0007669"/>
    <property type="project" value="InterPro"/>
</dbReference>
<evidence type="ECO:0000256" key="6">
    <source>
        <dbReference type="SAM" id="Phobius"/>
    </source>
</evidence>
<dbReference type="RefSeq" id="WP_131775454.1">
    <property type="nucleotide sequence ID" value="NZ_BMOB01000001.1"/>
</dbReference>
<evidence type="ECO:0000313" key="8">
    <source>
        <dbReference type="Proteomes" id="UP000630149"/>
    </source>
</evidence>
<keyword evidence="5" id="KW-0175">Coiled coil</keyword>
<evidence type="ECO:0000256" key="4">
    <source>
        <dbReference type="ARBA" id="ARBA00023136"/>
    </source>
</evidence>
<dbReference type="SUPFAM" id="SSF74653">
    <property type="entry name" value="TolA/TonB C-terminal domain"/>
    <property type="match status" value="1"/>
</dbReference>
<keyword evidence="4 6" id="KW-0472">Membrane</keyword>
<dbReference type="Gene3D" id="3.30.1150.10">
    <property type="match status" value="1"/>
</dbReference>
<evidence type="ECO:0000256" key="3">
    <source>
        <dbReference type="ARBA" id="ARBA00022989"/>
    </source>
</evidence>
<dbReference type="Proteomes" id="UP000630149">
    <property type="component" value="Unassembled WGS sequence"/>
</dbReference>
<feature type="coiled-coil region" evidence="5">
    <location>
        <begin position="58"/>
        <end position="204"/>
    </location>
</feature>
<proteinExistence type="predicted"/>
<dbReference type="GO" id="GO:0016020">
    <property type="term" value="C:membrane"/>
    <property type="evidence" value="ECO:0007669"/>
    <property type="project" value="UniProtKB-SubCell"/>
</dbReference>
<dbReference type="InterPro" id="IPR014161">
    <property type="entry name" value="Tol-Pal_TolA"/>
</dbReference>
<gene>
    <name evidence="7" type="primary">tolA</name>
    <name evidence="7" type="ORF">GCM10007966_02110</name>
</gene>
<dbReference type="InterPro" id="IPR006260">
    <property type="entry name" value="TonB/TolA_C"/>
</dbReference>
<dbReference type="OrthoDB" id="9779830at2"/>
<dbReference type="EMBL" id="BMOB01000001">
    <property type="protein sequence ID" value="GGI76963.1"/>
    <property type="molecule type" value="Genomic_DNA"/>
</dbReference>
<reference evidence="7" key="1">
    <citation type="journal article" date="2014" name="Int. J. Syst. Evol. Microbiol.">
        <title>Complete genome sequence of Corynebacterium casei LMG S-19264T (=DSM 44701T), isolated from a smear-ripened cheese.</title>
        <authorList>
            <consortium name="US DOE Joint Genome Institute (JGI-PGF)"/>
            <person name="Walter F."/>
            <person name="Albersmeier A."/>
            <person name="Kalinowski J."/>
            <person name="Ruckert C."/>
        </authorList>
    </citation>
    <scope>NUCLEOTIDE SEQUENCE</scope>
    <source>
        <strain evidence="7">JCM 13919</strain>
    </source>
</reference>
<protein>
    <submittedName>
        <fullName evidence="7">Protein TolA</fullName>
    </submittedName>
</protein>
<keyword evidence="3 6" id="KW-1133">Transmembrane helix</keyword>
<dbReference type="NCBIfam" id="TIGR02794">
    <property type="entry name" value="tolA_full"/>
    <property type="match status" value="1"/>
</dbReference>
<dbReference type="AlphaFoldDB" id="A0A917JPK6"/>
<organism evidence="7 8">
    <name type="scientific">Legionella impletisoli</name>
    <dbReference type="NCBI Taxonomy" id="343510"/>
    <lineage>
        <taxon>Bacteria</taxon>
        <taxon>Pseudomonadati</taxon>
        <taxon>Pseudomonadota</taxon>
        <taxon>Gammaproteobacteria</taxon>
        <taxon>Legionellales</taxon>
        <taxon>Legionellaceae</taxon>
        <taxon>Legionella</taxon>
    </lineage>
</organism>
<evidence type="ECO:0000256" key="5">
    <source>
        <dbReference type="SAM" id="Coils"/>
    </source>
</evidence>
<feature type="transmembrane region" description="Helical" evidence="6">
    <location>
        <begin position="7"/>
        <end position="26"/>
    </location>
</feature>
<reference evidence="7" key="2">
    <citation type="submission" date="2020-09" db="EMBL/GenBank/DDBJ databases">
        <authorList>
            <person name="Sun Q."/>
            <person name="Ohkuma M."/>
        </authorList>
    </citation>
    <scope>NUCLEOTIDE SEQUENCE</scope>
    <source>
        <strain evidence="7">JCM 13919</strain>
    </source>
</reference>
<dbReference type="Pfam" id="PF13103">
    <property type="entry name" value="TonB_2"/>
    <property type="match status" value="1"/>
</dbReference>
<dbReference type="GO" id="GO:0019534">
    <property type="term" value="F:toxin transmembrane transporter activity"/>
    <property type="evidence" value="ECO:0007669"/>
    <property type="project" value="InterPro"/>
</dbReference>
<evidence type="ECO:0000313" key="7">
    <source>
        <dbReference type="EMBL" id="GGI76963.1"/>
    </source>
</evidence>